<evidence type="ECO:0000313" key="3">
    <source>
        <dbReference type="EMBL" id="BAN01868.1"/>
    </source>
</evidence>
<organism evidence="3 4">
    <name type="scientific">Ilumatobacter coccineus (strain NBRC 103263 / KCTC 29153 / YM16-304)</name>
    <dbReference type="NCBI Taxonomy" id="1313172"/>
    <lineage>
        <taxon>Bacteria</taxon>
        <taxon>Bacillati</taxon>
        <taxon>Actinomycetota</taxon>
        <taxon>Acidimicrobiia</taxon>
        <taxon>Acidimicrobiales</taxon>
        <taxon>Ilumatobacteraceae</taxon>
        <taxon>Ilumatobacter</taxon>
    </lineage>
</organism>
<dbReference type="AlphaFoldDB" id="A0A6C7EB59"/>
<dbReference type="EMBL" id="AP012057">
    <property type="protein sequence ID" value="BAN01868.1"/>
    <property type="molecule type" value="Genomic_DNA"/>
</dbReference>
<dbReference type="Pfam" id="PF12697">
    <property type="entry name" value="Abhydrolase_6"/>
    <property type="match status" value="1"/>
</dbReference>
<dbReference type="InterPro" id="IPR000073">
    <property type="entry name" value="AB_hydrolase_1"/>
</dbReference>
<keyword evidence="4" id="KW-1185">Reference proteome</keyword>
<dbReference type="RefSeq" id="WP_015441115.1">
    <property type="nucleotide sequence ID" value="NC_020520.1"/>
</dbReference>
<evidence type="ECO:0000259" key="2">
    <source>
        <dbReference type="Pfam" id="PF12697"/>
    </source>
</evidence>
<dbReference type="SUPFAM" id="SSF53474">
    <property type="entry name" value="alpha/beta-Hydrolases"/>
    <property type="match status" value="1"/>
</dbReference>
<reference evidence="3 4" key="1">
    <citation type="journal article" date="2013" name="Int. J. Syst. Evol. Microbiol.">
        <title>Ilumatobacter nonamiense sp. nov. and Ilumatobacter coccineum sp. nov., isolated from seashore sand.</title>
        <authorList>
            <person name="Matsumoto A."/>
            <person name="Kasai H."/>
            <person name="Matsuo Y."/>
            <person name="Shizuri Y."/>
            <person name="Ichikawa N."/>
            <person name="Fujita N."/>
            <person name="Omura S."/>
            <person name="Takahashi Y."/>
        </authorList>
    </citation>
    <scope>NUCLEOTIDE SEQUENCE [LARGE SCALE GENOMIC DNA]</scope>
    <source>
        <strain evidence="4">NBRC 103263 / KCTC 29153 / YM16-304</strain>
    </source>
</reference>
<feature type="domain" description="AB hydrolase-1" evidence="2">
    <location>
        <begin position="58"/>
        <end position="217"/>
    </location>
</feature>
<proteinExistence type="predicted"/>
<dbReference type="Proteomes" id="UP000011863">
    <property type="component" value="Chromosome"/>
</dbReference>
<name>A0A6C7EB59_ILUCY</name>
<dbReference type="Gene3D" id="3.40.50.1820">
    <property type="entry name" value="alpha/beta hydrolase"/>
    <property type="match status" value="1"/>
</dbReference>
<dbReference type="KEGG" id="aym:YM304_15540"/>
<protein>
    <recommendedName>
        <fullName evidence="2">AB hydrolase-1 domain-containing protein</fullName>
    </recommendedName>
</protein>
<feature type="region of interest" description="Disordered" evidence="1">
    <location>
        <begin position="1"/>
        <end position="22"/>
    </location>
</feature>
<gene>
    <name evidence="3" type="ORF">YM304_15540</name>
</gene>
<evidence type="ECO:0000313" key="4">
    <source>
        <dbReference type="Proteomes" id="UP000011863"/>
    </source>
</evidence>
<sequence length="241" mass="25506">MPATPLTPADLDRIPAPTGPPNRAGLIGEVSTVLQPGRLLLKSPRLRSAPRGDGRIALFLPGWKAPDVSTLPIRGYLGRLGHDARSWGLGVNQGDVEAKRDEMIGIVERLAESSGRPVNLVGWSLGGVVSREIARNTPDAVHRVVTYGTPVVGGPTHTAGASTYAESELARIRALQEHLDATDPIATPITAIFTRNDSAVDWRACIDRSSTAVTMIEVGSTHVGLGIDPDVWLVVANALAE</sequence>
<evidence type="ECO:0000256" key="1">
    <source>
        <dbReference type="SAM" id="MobiDB-lite"/>
    </source>
</evidence>
<dbReference type="InterPro" id="IPR029058">
    <property type="entry name" value="AB_hydrolase_fold"/>
</dbReference>
<accession>A0A6C7EB59</accession>